<sequence length="105" mass="11226">MLMTHIPMDHLVALAEQRQARLREEADRYRTERLARGAAGPSPVGRLWLRLRARLTAARRPGPRGTTVAGPAPHRAPHPAGPRGAVGTGRDPAAPDGRVPAGPRA</sequence>
<proteinExistence type="predicted"/>
<accession>A0ABU9A7Q0</accession>
<evidence type="ECO:0000256" key="1">
    <source>
        <dbReference type="SAM" id="MobiDB-lite"/>
    </source>
</evidence>
<feature type="region of interest" description="Disordered" evidence="1">
    <location>
        <begin position="57"/>
        <end position="105"/>
    </location>
</feature>
<organism evidence="2 3">
    <name type="scientific">Pseudonocardia alni subsp. carboxydivorans</name>
    <dbReference type="NCBI Taxonomy" id="415010"/>
    <lineage>
        <taxon>Bacteria</taxon>
        <taxon>Bacillati</taxon>
        <taxon>Actinomycetota</taxon>
        <taxon>Actinomycetes</taxon>
        <taxon>Pseudonocardiales</taxon>
        <taxon>Pseudonocardiaceae</taxon>
        <taxon>Pseudonocardia</taxon>
    </lineage>
</organism>
<gene>
    <name evidence="2" type="ORF">WG925_01465</name>
</gene>
<dbReference type="EMBL" id="JBBPIX010000001">
    <property type="protein sequence ID" value="MEK6462397.1"/>
    <property type="molecule type" value="Genomic_DNA"/>
</dbReference>
<keyword evidence="3" id="KW-1185">Reference proteome</keyword>
<comment type="caution">
    <text evidence="2">The sequence shown here is derived from an EMBL/GenBank/DDBJ whole genome shotgun (WGS) entry which is preliminary data.</text>
</comment>
<feature type="compositionally biased region" description="Low complexity" evidence="1">
    <location>
        <begin position="57"/>
        <end position="73"/>
    </location>
</feature>
<evidence type="ECO:0000313" key="2">
    <source>
        <dbReference type="EMBL" id="MEK6462397.1"/>
    </source>
</evidence>
<dbReference type="Proteomes" id="UP001367513">
    <property type="component" value="Unassembled WGS sequence"/>
</dbReference>
<protein>
    <submittedName>
        <fullName evidence="2">Uncharacterized protein</fullName>
    </submittedName>
</protein>
<name>A0ABU9A7Q0_PSEA5</name>
<dbReference type="RefSeq" id="WP_346108271.1">
    <property type="nucleotide sequence ID" value="NZ_BAAAOD010000085.1"/>
</dbReference>
<evidence type="ECO:0000313" key="3">
    <source>
        <dbReference type="Proteomes" id="UP001367513"/>
    </source>
</evidence>
<reference evidence="2 3" key="1">
    <citation type="submission" date="2024-03" db="EMBL/GenBank/DDBJ databases">
        <title>Draft genome sequence of Pseudonocardia carboxydivorans JCM 14827.</title>
        <authorList>
            <person name="Duangmal K."/>
        </authorList>
    </citation>
    <scope>NUCLEOTIDE SEQUENCE [LARGE SCALE GENOMIC DNA]</scope>
    <source>
        <strain evidence="2 3">JCM 14827</strain>
    </source>
</reference>